<dbReference type="AlphaFoldDB" id="A0A9D1UZT8"/>
<comment type="caution">
    <text evidence="1">The sequence shown here is derived from an EMBL/GenBank/DDBJ whole genome shotgun (WGS) entry which is preliminary data.</text>
</comment>
<accession>A0A9D1UZT8</accession>
<protein>
    <submittedName>
        <fullName evidence="1">Uncharacterized protein</fullName>
    </submittedName>
</protein>
<dbReference type="Proteomes" id="UP000824202">
    <property type="component" value="Unassembled WGS sequence"/>
</dbReference>
<dbReference type="EMBL" id="DXFT01000102">
    <property type="protein sequence ID" value="HIX03508.1"/>
    <property type="molecule type" value="Genomic_DNA"/>
</dbReference>
<sequence>MIGVCGGWKEWRFDRVRRRDGNGTRVWIGRRDSTDVGGTVGVTFWISCAC</sequence>
<evidence type="ECO:0000313" key="1">
    <source>
        <dbReference type="EMBL" id="HIX03508.1"/>
    </source>
</evidence>
<gene>
    <name evidence="1" type="ORF">H9863_05245</name>
</gene>
<organism evidence="1 2">
    <name type="scientific">Candidatus Odoribacter faecigallinarum</name>
    <dbReference type="NCBI Taxonomy" id="2838706"/>
    <lineage>
        <taxon>Bacteria</taxon>
        <taxon>Pseudomonadati</taxon>
        <taxon>Bacteroidota</taxon>
        <taxon>Bacteroidia</taxon>
        <taxon>Bacteroidales</taxon>
        <taxon>Odoribacteraceae</taxon>
        <taxon>Odoribacter</taxon>
    </lineage>
</organism>
<reference evidence="1" key="2">
    <citation type="submission" date="2021-04" db="EMBL/GenBank/DDBJ databases">
        <authorList>
            <person name="Gilroy R."/>
        </authorList>
    </citation>
    <scope>NUCLEOTIDE SEQUENCE</scope>
    <source>
        <strain evidence="1">23274</strain>
    </source>
</reference>
<proteinExistence type="predicted"/>
<reference evidence="1" key="1">
    <citation type="journal article" date="2021" name="PeerJ">
        <title>Extensive microbial diversity within the chicken gut microbiome revealed by metagenomics and culture.</title>
        <authorList>
            <person name="Gilroy R."/>
            <person name="Ravi A."/>
            <person name="Getino M."/>
            <person name="Pursley I."/>
            <person name="Horton D.L."/>
            <person name="Alikhan N.F."/>
            <person name="Baker D."/>
            <person name="Gharbi K."/>
            <person name="Hall N."/>
            <person name="Watson M."/>
            <person name="Adriaenssens E.M."/>
            <person name="Foster-Nyarko E."/>
            <person name="Jarju S."/>
            <person name="Secka A."/>
            <person name="Antonio M."/>
            <person name="Oren A."/>
            <person name="Chaudhuri R.R."/>
            <person name="La Ragione R."/>
            <person name="Hildebrand F."/>
            <person name="Pallen M.J."/>
        </authorList>
    </citation>
    <scope>NUCLEOTIDE SEQUENCE</scope>
    <source>
        <strain evidence="1">23274</strain>
    </source>
</reference>
<evidence type="ECO:0000313" key="2">
    <source>
        <dbReference type="Proteomes" id="UP000824202"/>
    </source>
</evidence>
<name>A0A9D1UZT8_9BACT</name>